<proteinExistence type="predicted"/>
<evidence type="ECO:0000256" key="1">
    <source>
        <dbReference type="SAM" id="SignalP"/>
    </source>
</evidence>
<accession>A0ABX1HBV9</accession>
<dbReference type="SUPFAM" id="SSF89392">
    <property type="entry name" value="Prokaryotic lipoproteins and lipoprotein localization factors"/>
    <property type="match status" value="1"/>
</dbReference>
<dbReference type="InterPro" id="IPR029046">
    <property type="entry name" value="LolA/LolB/LppX"/>
</dbReference>
<dbReference type="RefSeq" id="WP_168543005.1">
    <property type="nucleotide sequence ID" value="NZ_JAAWWP010000021.1"/>
</dbReference>
<evidence type="ECO:0008006" key="4">
    <source>
        <dbReference type="Google" id="ProtNLM"/>
    </source>
</evidence>
<dbReference type="PROSITE" id="PS51257">
    <property type="entry name" value="PROKAR_LIPOPROTEIN"/>
    <property type="match status" value="1"/>
</dbReference>
<protein>
    <recommendedName>
        <fullName evidence="4">Lipoprotein</fullName>
    </recommendedName>
</protein>
<dbReference type="EMBL" id="JAAWWP010000021">
    <property type="protein sequence ID" value="NKI44760.1"/>
    <property type="molecule type" value="Genomic_DNA"/>
</dbReference>
<keyword evidence="3" id="KW-1185">Reference proteome</keyword>
<dbReference type="Gene3D" id="2.50.20.20">
    <property type="match status" value="1"/>
</dbReference>
<evidence type="ECO:0000313" key="2">
    <source>
        <dbReference type="EMBL" id="NKI44760.1"/>
    </source>
</evidence>
<evidence type="ECO:0000313" key="3">
    <source>
        <dbReference type="Proteomes" id="UP000772196"/>
    </source>
</evidence>
<feature type="signal peptide" evidence="1">
    <location>
        <begin position="1"/>
        <end position="28"/>
    </location>
</feature>
<reference evidence="2 3" key="1">
    <citation type="submission" date="2020-04" db="EMBL/GenBank/DDBJ databases">
        <title>Phylogenetic Diversity and Antibacterial Activity against Ralstonia solanacearum of Endophytic Actinomycete Isolated from Moss.</title>
        <authorList>
            <person name="Zhuang X."/>
        </authorList>
    </citation>
    <scope>NUCLEOTIDE SEQUENCE [LARGE SCALE GENOMIC DNA]</scope>
    <source>
        <strain evidence="2 3">LD120</strain>
    </source>
</reference>
<keyword evidence="1" id="KW-0732">Signal</keyword>
<dbReference type="Proteomes" id="UP000772196">
    <property type="component" value="Unassembled WGS sequence"/>
</dbReference>
<name>A0ABX1HBV9_9ACTN</name>
<gene>
    <name evidence="2" type="ORF">HFV08_26655</name>
</gene>
<comment type="caution">
    <text evidence="2">The sequence shown here is derived from an EMBL/GenBank/DDBJ whole genome shotgun (WGS) entry which is preliminary data.</text>
</comment>
<feature type="chain" id="PRO_5046521783" description="Lipoprotein" evidence="1">
    <location>
        <begin position="29"/>
        <end position="275"/>
    </location>
</feature>
<sequence>MVRQRRTPSGGTAVALCAAGLMALSACAGDGAAVDSRPPRDPAEAVHRAAAALTEAGSSRATTSMEMATGGTRVTIRGEGVYDFRRALGQLRVLLPRDPAGERQHRPLTELLSPGALYMKNRGAGVPADKWVRIETASLSDGNLVTGGATDPLTAARILRGARGVVFAGSGDLAGVPVRRYRGVADLRRAARTLPAGERGPLLAAAKGFGSSRVPFEVYLDEQGRVRKLRHRFVYDAGRAEPVAVASTLLLYGFGAPAEVRLPAAADIYAGKIAE</sequence>
<organism evidence="2 3">
    <name type="scientific">Streptomyces physcomitrii</name>
    <dbReference type="NCBI Taxonomy" id="2724184"/>
    <lineage>
        <taxon>Bacteria</taxon>
        <taxon>Bacillati</taxon>
        <taxon>Actinomycetota</taxon>
        <taxon>Actinomycetes</taxon>
        <taxon>Kitasatosporales</taxon>
        <taxon>Streptomycetaceae</taxon>
        <taxon>Streptomyces</taxon>
    </lineage>
</organism>